<comment type="caution">
    <text evidence="3">The sequence shown here is derived from an EMBL/GenBank/DDBJ whole genome shotgun (WGS) entry which is preliminary data.</text>
</comment>
<organism evidence="3 4">
    <name type="scientific">Planomonospora parontospora</name>
    <dbReference type="NCBI Taxonomy" id="58119"/>
    <lineage>
        <taxon>Bacteria</taxon>
        <taxon>Bacillati</taxon>
        <taxon>Actinomycetota</taxon>
        <taxon>Actinomycetes</taxon>
        <taxon>Streptosporangiales</taxon>
        <taxon>Streptosporangiaceae</taxon>
        <taxon>Planomonospora</taxon>
    </lineage>
</organism>
<dbReference type="EMBL" id="BMQD01000001">
    <property type="protein sequence ID" value="GGK44728.1"/>
    <property type="molecule type" value="Genomic_DNA"/>
</dbReference>
<feature type="domain" description="DUF4190" evidence="2">
    <location>
        <begin position="39"/>
        <end position="103"/>
    </location>
</feature>
<feature type="transmembrane region" description="Helical" evidence="1">
    <location>
        <begin position="85"/>
        <end position="114"/>
    </location>
</feature>
<gene>
    <name evidence="3" type="ORF">GCM10010126_00440</name>
</gene>
<evidence type="ECO:0000313" key="4">
    <source>
        <dbReference type="Proteomes" id="UP000627984"/>
    </source>
</evidence>
<evidence type="ECO:0000256" key="1">
    <source>
        <dbReference type="SAM" id="Phobius"/>
    </source>
</evidence>
<protein>
    <recommendedName>
        <fullName evidence="2">DUF4190 domain-containing protein</fullName>
    </recommendedName>
</protein>
<reference evidence="3" key="2">
    <citation type="submission" date="2022-09" db="EMBL/GenBank/DDBJ databases">
        <authorList>
            <person name="Sun Q."/>
            <person name="Ohkuma M."/>
        </authorList>
    </citation>
    <scope>NUCLEOTIDE SEQUENCE</scope>
    <source>
        <strain evidence="3">JCM 3093</strain>
    </source>
</reference>
<sequence length="119" mass="11862">MRTGPMSGDASDPRSPYSPPYPPVYCPAPSAPSAPASGLATASLVVGIPGILGGWCLFGLPCMAAIALGHAAMRETKTGRRGGHGAAIAGLILGYVCVAPMALITILPVTLYVIGSSSP</sequence>
<evidence type="ECO:0000259" key="2">
    <source>
        <dbReference type="Pfam" id="PF13828"/>
    </source>
</evidence>
<name>A0AA37BAV5_9ACTN</name>
<evidence type="ECO:0000313" key="3">
    <source>
        <dbReference type="EMBL" id="GGK44728.1"/>
    </source>
</evidence>
<accession>A0AA37BAV5</accession>
<dbReference type="Proteomes" id="UP000627984">
    <property type="component" value="Unassembled WGS sequence"/>
</dbReference>
<proteinExistence type="predicted"/>
<keyword evidence="1" id="KW-1133">Transmembrane helix</keyword>
<keyword evidence="1" id="KW-0812">Transmembrane</keyword>
<dbReference type="Pfam" id="PF13828">
    <property type="entry name" value="DUF4190"/>
    <property type="match status" value="1"/>
</dbReference>
<feature type="transmembrane region" description="Helical" evidence="1">
    <location>
        <begin position="52"/>
        <end position="73"/>
    </location>
</feature>
<dbReference type="AlphaFoldDB" id="A0AA37BAV5"/>
<reference evidence="3" key="1">
    <citation type="journal article" date="2014" name="Int. J. Syst. Evol. Microbiol.">
        <title>Complete genome sequence of Corynebacterium casei LMG S-19264T (=DSM 44701T), isolated from a smear-ripened cheese.</title>
        <authorList>
            <consortium name="US DOE Joint Genome Institute (JGI-PGF)"/>
            <person name="Walter F."/>
            <person name="Albersmeier A."/>
            <person name="Kalinowski J."/>
            <person name="Ruckert C."/>
        </authorList>
    </citation>
    <scope>NUCLEOTIDE SEQUENCE</scope>
    <source>
        <strain evidence="3">JCM 3093</strain>
    </source>
</reference>
<dbReference type="InterPro" id="IPR025241">
    <property type="entry name" value="DUF4190"/>
</dbReference>
<keyword evidence="1" id="KW-0472">Membrane</keyword>